<accession>A0A0N0E1M6</accession>
<dbReference type="RefSeq" id="WP_054064323.1">
    <property type="nucleotide sequence ID" value="NZ_JSYZ01000025.1"/>
</dbReference>
<dbReference type="PATRIC" id="fig|50340.43.peg.3176"/>
<dbReference type="STRING" id="50340.PF66_05464"/>
<protein>
    <submittedName>
        <fullName evidence="1">Putative MetA-pathway of phenol degradation</fullName>
    </submittedName>
</protein>
<dbReference type="InterPro" id="IPR025737">
    <property type="entry name" value="FApF"/>
</dbReference>
<dbReference type="Proteomes" id="UP000037931">
    <property type="component" value="Unassembled WGS sequence"/>
</dbReference>
<keyword evidence="2" id="KW-1185">Reference proteome</keyword>
<evidence type="ECO:0000313" key="2">
    <source>
        <dbReference type="Proteomes" id="UP000037931"/>
    </source>
</evidence>
<gene>
    <name evidence="1" type="ORF">PF66_05464</name>
</gene>
<dbReference type="EMBL" id="JSYZ01000025">
    <property type="protein sequence ID" value="KPA87887.1"/>
    <property type="molecule type" value="Genomic_DNA"/>
</dbReference>
<dbReference type="AlphaFoldDB" id="A0A0N0E1M6"/>
<comment type="caution">
    <text evidence="1">The sequence shown here is derived from an EMBL/GenBank/DDBJ whole genome shotgun (WGS) entry which is preliminary data.</text>
</comment>
<organism evidence="1 2">
    <name type="scientific">Pseudomonas asplenii</name>
    <dbReference type="NCBI Taxonomy" id="53407"/>
    <lineage>
        <taxon>Bacteria</taxon>
        <taxon>Pseudomonadati</taxon>
        <taxon>Pseudomonadota</taxon>
        <taxon>Gammaproteobacteria</taxon>
        <taxon>Pseudomonadales</taxon>
        <taxon>Pseudomonadaceae</taxon>
        <taxon>Pseudomonas</taxon>
    </lineage>
</organism>
<reference evidence="1 2" key="1">
    <citation type="journal article" date="2015" name="PLoS ONE">
        <title>Rice-Infecting Pseudomonas Genomes Are Highly Accessorized and Harbor Multiple Putative Virulence Mechanisms to Cause Sheath Brown Rot.</title>
        <authorList>
            <person name="Quibod I.L."/>
            <person name="Grande G."/>
            <person name="Oreiro E.G."/>
            <person name="Borja F.N."/>
            <person name="Dossa G.S."/>
            <person name="Mauleon R."/>
            <person name="Cruz C.V."/>
            <person name="Oliva R."/>
        </authorList>
    </citation>
    <scope>NUCLEOTIDE SEQUENCE [LARGE SCALE GENOMIC DNA]</scope>
    <source>
        <strain evidence="1 2">IRRI 6609</strain>
    </source>
</reference>
<proteinExistence type="predicted"/>
<name>A0A0N0E1M6_9PSED</name>
<dbReference type="Pfam" id="PF13557">
    <property type="entry name" value="Phenol_MetA_deg"/>
    <property type="match status" value="1"/>
</dbReference>
<sequence>MICNSQHFQKMYFFLFLIAPFAYGDNIKLKSGDRYSGNIISYTNGICVFDTRYGAAIRIPTAEIENIATDTQYHVEFSSGEKVIGQLKTDSAGLTSINSQTFGTSPIAIGSISRIVKSFSHTETEQRVKAGEGAKGNEQKEYGAETENQAPLDFLTGSTVLLSPGKVELDLSSTYKQSRTQYSLPAAGYFQKSSYSARQLELRPTIRAGLYEGVEVYASVPMTYSRVQDVSSNEYIRSTSSWDMADISFGGQYQLTQETESTPAISATFDVSAPTGRKKYNSFSDSWKDPLNNGSGHWSVAPGLAFVRSTDPAILFGGFNYQYFFANKVDGYDVQPGWVVNTYFGVGFALNERLSLGSRFSYSYSSNMKAEHETIYGSDSDPMDITLNVSYRLSESWLISPSITYGLNNDSGPAALSISLKKNLN</sequence>
<dbReference type="OrthoDB" id="5297564at2"/>
<evidence type="ECO:0000313" key="1">
    <source>
        <dbReference type="EMBL" id="KPA87887.1"/>
    </source>
</evidence>